<evidence type="ECO:0000313" key="3">
    <source>
        <dbReference type="Proteomes" id="UP000189818"/>
    </source>
</evidence>
<dbReference type="RefSeq" id="WP_079649223.1">
    <property type="nucleotide sequence ID" value="NZ_FUYM01000007.1"/>
</dbReference>
<evidence type="ECO:0000259" key="1">
    <source>
        <dbReference type="Pfam" id="PF13577"/>
    </source>
</evidence>
<dbReference type="InterPro" id="IPR032710">
    <property type="entry name" value="NTF2-like_dom_sf"/>
</dbReference>
<dbReference type="InterPro" id="IPR037401">
    <property type="entry name" value="SnoaL-like"/>
</dbReference>
<dbReference type="EMBL" id="FUYM01000007">
    <property type="protein sequence ID" value="SKB85887.1"/>
    <property type="molecule type" value="Genomic_DNA"/>
</dbReference>
<dbReference type="AlphaFoldDB" id="A0A1T5EPK4"/>
<reference evidence="3" key="1">
    <citation type="submission" date="2017-02" db="EMBL/GenBank/DDBJ databases">
        <authorList>
            <person name="Varghese N."/>
            <person name="Submissions S."/>
        </authorList>
    </citation>
    <scope>NUCLEOTIDE SEQUENCE [LARGE SCALE GENOMIC DNA]</scope>
    <source>
        <strain evidence="3">UM2</strain>
    </source>
</reference>
<keyword evidence="3" id="KW-1185">Reference proteome</keyword>
<dbReference type="Pfam" id="PF13577">
    <property type="entry name" value="SnoaL_4"/>
    <property type="match status" value="1"/>
</dbReference>
<name>A0A1T5EPK4_9SPHN</name>
<dbReference type="CDD" id="cd00531">
    <property type="entry name" value="NTF2_like"/>
    <property type="match status" value="1"/>
</dbReference>
<proteinExistence type="predicted"/>
<dbReference type="Proteomes" id="UP000189818">
    <property type="component" value="Unassembled WGS sequence"/>
</dbReference>
<organism evidence="2 3">
    <name type="scientific">Rhizorhabdus histidinilytica</name>
    <dbReference type="NCBI Taxonomy" id="439228"/>
    <lineage>
        <taxon>Bacteria</taxon>
        <taxon>Pseudomonadati</taxon>
        <taxon>Pseudomonadota</taxon>
        <taxon>Alphaproteobacteria</taxon>
        <taxon>Sphingomonadales</taxon>
        <taxon>Sphingomonadaceae</taxon>
        <taxon>Rhizorhabdus</taxon>
    </lineage>
</organism>
<protein>
    <recommendedName>
        <fullName evidence="1">SnoaL-like domain-containing protein</fullName>
    </recommendedName>
</protein>
<sequence length="158" mass="17583">MQNAQDELAVRSLAAAYADAVNRRDAEGMAAVFAPDGIIEKPGHGDPVQGVEKILKRYRRLQRERDFLCQMIHSGIVEIDGDRATARWWFSELKKPVGGDGWLYMIGVYQDEVRRTGEGWRFARRSQTTIMEQPLSGGAAMATHALPDFLPLRGLPGG</sequence>
<accession>A0A1T5EPK4</accession>
<dbReference type="Gene3D" id="3.10.450.50">
    <property type="match status" value="1"/>
</dbReference>
<feature type="domain" description="SnoaL-like" evidence="1">
    <location>
        <begin position="4"/>
        <end position="125"/>
    </location>
</feature>
<dbReference type="NCBIfam" id="TIGR02246">
    <property type="entry name" value="SgcJ/EcaC family oxidoreductase"/>
    <property type="match status" value="1"/>
</dbReference>
<dbReference type="InterPro" id="IPR011944">
    <property type="entry name" value="Steroid_delta5-4_isomerase"/>
</dbReference>
<evidence type="ECO:0000313" key="2">
    <source>
        <dbReference type="EMBL" id="SKB85887.1"/>
    </source>
</evidence>
<gene>
    <name evidence="2" type="ORF">SAMN06295920_107125</name>
</gene>
<dbReference type="STRING" id="439228.SAMN06295920_107125"/>
<dbReference type="OrthoDB" id="7851780at2"/>
<dbReference type="SUPFAM" id="SSF54427">
    <property type="entry name" value="NTF2-like"/>
    <property type="match status" value="1"/>
</dbReference>